<comment type="caution">
    <text evidence="9">The sequence shown here is derived from an EMBL/GenBank/DDBJ whole genome shotgun (WGS) entry which is preliminary data.</text>
</comment>
<evidence type="ECO:0000313" key="10">
    <source>
        <dbReference type="Proteomes" id="UP000193675"/>
    </source>
</evidence>
<feature type="transmembrane region" description="Helical" evidence="7">
    <location>
        <begin position="21"/>
        <end position="46"/>
    </location>
</feature>
<comment type="subcellular location">
    <subcellularLocation>
        <location evidence="1">Cell inner membrane</location>
    </subcellularLocation>
</comment>
<dbReference type="PANTHER" id="PTHR30462">
    <property type="entry name" value="INTERMEMBRANE TRANSPORT PROTEIN PQIB-RELATED"/>
    <property type="match status" value="1"/>
</dbReference>
<keyword evidence="3" id="KW-0997">Cell inner membrane</keyword>
<dbReference type="EMBL" id="NBWC01000041">
    <property type="protein sequence ID" value="ORL60135.1"/>
    <property type="molecule type" value="Genomic_DNA"/>
</dbReference>
<evidence type="ECO:0000256" key="6">
    <source>
        <dbReference type="ARBA" id="ARBA00023136"/>
    </source>
</evidence>
<keyword evidence="6 7" id="KW-0472">Membrane</keyword>
<keyword evidence="4 7" id="KW-0812">Transmembrane</keyword>
<sequence>MEQGSERQPTAGPADIHTRRWNVSLVWIVPIIALLIGASLVVRSWMQEGPVITLSFKTGEGLVAHKTPVKYRSVVIGEVTSVELAEDKKSVVAKVQLSKEAESFATEGAQFWVVRPRIGAGGVTGVDTLLSGNFIGADAGQSTKPAKVFTGLESPPPITYGEKGKRFTLHAKDLGSLDIGSSIYYRKIPVGQVISYALQPDGKGVDIGIFIQAPNDAFVTRNTRFWNASGIDVDLGANGLKVNTESLSSILVGGLVFGEPESAGQAEPAQDQQAFELYADRDTALAPPTGKQQFLRLRFDQSMRGLAVGAPVEFMGVEFGRVTAVELDYDEQKQSFPVMVDAVVYPQRLGAVYQKMFKGLKRPPGDEEAGNHLIGSFVEHGLRAQARTGNLLTGQLYVSLDFYADAPKVTFDASQRPLRIPTVPGSLDKLQEQLQRVIARLGELPIESIAGNLDASLRELQASLKQFNSQTLPGINRTLEEVRSTLKSADSAFAQGSPQREKMSDTLNELERMSRSLRDLSDYLGRHPESLIRGRPKAIDATRLRN</sequence>
<dbReference type="RefSeq" id="WP_084858885.1">
    <property type="nucleotide sequence ID" value="NZ_NBWC01000041.1"/>
</dbReference>
<evidence type="ECO:0000313" key="9">
    <source>
        <dbReference type="EMBL" id="ORL60135.1"/>
    </source>
</evidence>
<feature type="domain" description="Mce/MlaD" evidence="8">
    <location>
        <begin position="295"/>
        <end position="402"/>
    </location>
</feature>
<evidence type="ECO:0000259" key="8">
    <source>
        <dbReference type="Pfam" id="PF02470"/>
    </source>
</evidence>
<evidence type="ECO:0000256" key="1">
    <source>
        <dbReference type="ARBA" id="ARBA00004533"/>
    </source>
</evidence>
<evidence type="ECO:0000256" key="5">
    <source>
        <dbReference type="ARBA" id="ARBA00022989"/>
    </source>
</evidence>
<feature type="domain" description="Mce/MlaD" evidence="8">
    <location>
        <begin position="49"/>
        <end position="136"/>
    </location>
</feature>
<accession>A0A1X0ZP47</accession>
<dbReference type="InterPro" id="IPR003399">
    <property type="entry name" value="Mce/MlaD"/>
</dbReference>
<dbReference type="Pfam" id="PF02470">
    <property type="entry name" value="MlaD"/>
    <property type="match status" value="3"/>
</dbReference>
<feature type="domain" description="Mce/MlaD" evidence="8">
    <location>
        <begin position="164"/>
        <end position="224"/>
    </location>
</feature>
<evidence type="ECO:0000256" key="3">
    <source>
        <dbReference type="ARBA" id="ARBA00022519"/>
    </source>
</evidence>
<organism evidence="9 10">
    <name type="scientific">Pseudomonas putida</name>
    <name type="common">Arthrobacter siderocapsulatus</name>
    <dbReference type="NCBI Taxonomy" id="303"/>
    <lineage>
        <taxon>Bacteria</taxon>
        <taxon>Pseudomonadati</taxon>
        <taxon>Pseudomonadota</taxon>
        <taxon>Gammaproteobacteria</taxon>
        <taxon>Pseudomonadales</taxon>
        <taxon>Pseudomonadaceae</taxon>
        <taxon>Pseudomonas</taxon>
    </lineage>
</organism>
<dbReference type="AlphaFoldDB" id="A0A1X0ZP47"/>
<evidence type="ECO:0000256" key="7">
    <source>
        <dbReference type="SAM" id="Phobius"/>
    </source>
</evidence>
<reference evidence="9 10" key="1">
    <citation type="submission" date="2017-04" db="EMBL/GenBank/DDBJ databases">
        <title>Presence of VIM-2 positive Pseudomonas species in chickens and their surrounding environment.</title>
        <authorList>
            <person name="Zhang R."/>
        </authorList>
    </citation>
    <scope>NUCLEOTIDE SEQUENCE [LARGE SCALE GENOMIC DNA]</scope>
    <source>
        <strain evidence="9 10">DZ-C18</strain>
    </source>
</reference>
<dbReference type="InterPro" id="IPR051800">
    <property type="entry name" value="PqiA-PqiB_transport"/>
</dbReference>
<evidence type="ECO:0000256" key="2">
    <source>
        <dbReference type="ARBA" id="ARBA00022475"/>
    </source>
</evidence>
<proteinExistence type="predicted"/>
<gene>
    <name evidence="9" type="ORF">B7H17_23025</name>
</gene>
<dbReference type="PANTHER" id="PTHR30462:SF0">
    <property type="entry name" value="INTERMEMBRANE TRANSPORT PROTEIN YEBT"/>
    <property type="match status" value="1"/>
</dbReference>
<dbReference type="OrthoDB" id="9806984at2"/>
<dbReference type="Proteomes" id="UP000193675">
    <property type="component" value="Unassembled WGS sequence"/>
</dbReference>
<name>A0A1X0ZP47_PSEPU</name>
<keyword evidence="5 7" id="KW-1133">Transmembrane helix</keyword>
<keyword evidence="2" id="KW-1003">Cell membrane</keyword>
<dbReference type="GO" id="GO:0005886">
    <property type="term" value="C:plasma membrane"/>
    <property type="evidence" value="ECO:0007669"/>
    <property type="project" value="UniProtKB-SubCell"/>
</dbReference>
<protein>
    <submittedName>
        <fullName evidence="9">Mammalian cell entry protein</fullName>
    </submittedName>
</protein>
<evidence type="ECO:0000256" key="4">
    <source>
        <dbReference type="ARBA" id="ARBA00022692"/>
    </source>
</evidence>